<feature type="domain" description="Gfd2/YDR514C-like C-terminal" evidence="1">
    <location>
        <begin position="152"/>
        <end position="311"/>
    </location>
</feature>
<dbReference type="InterPro" id="IPR036397">
    <property type="entry name" value="RNaseH_sf"/>
</dbReference>
<keyword evidence="3" id="KW-1185">Reference proteome</keyword>
<accession>A0ABN8RN32</accession>
<dbReference type="InterPro" id="IPR012337">
    <property type="entry name" value="RNaseH-like_sf"/>
</dbReference>
<dbReference type="Gene3D" id="3.30.420.10">
    <property type="entry name" value="Ribonuclease H-like superfamily/Ribonuclease H"/>
    <property type="match status" value="1"/>
</dbReference>
<dbReference type="EMBL" id="CALNXI010001979">
    <property type="protein sequence ID" value="CAH3180785.1"/>
    <property type="molecule type" value="Genomic_DNA"/>
</dbReference>
<dbReference type="InterPro" id="IPR040151">
    <property type="entry name" value="Gfd2/YDR514C-like"/>
</dbReference>
<dbReference type="InterPro" id="IPR048519">
    <property type="entry name" value="Gfd2/YDR514C-like_C"/>
</dbReference>
<evidence type="ECO:0000313" key="2">
    <source>
        <dbReference type="EMBL" id="CAH3180785.1"/>
    </source>
</evidence>
<organism evidence="2 3">
    <name type="scientific">Porites evermanni</name>
    <dbReference type="NCBI Taxonomy" id="104178"/>
    <lineage>
        <taxon>Eukaryota</taxon>
        <taxon>Metazoa</taxon>
        <taxon>Cnidaria</taxon>
        <taxon>Anthozoa</taxon>
        <taxon>Hexacorallia</taxon>
        <taxon>Scleractinia</taxon>
        <taxon>Fungiina</taxon>
        <taxon>Poritidae</taxon>
        <taxon>Porites</taxon>
    </lineage>
</organism>
<gene>
    <name evidence="2" type="ORF">PEVE_00013095</name>
</gene>
<proteinExistence type="predicted"/>
<dbReference type="PANTHER" id="PTHR28083:SF1">
    <property type="entry name" value="GOOD FOR FULL DBP5 ACTIVITY PROTEIN 2"/>
    <property type="match status" value="1"/>
</dbReference>
<protein>
    <recommendedName>
        <fullName evidence="1">Gfd2/YDR514C-like C-terminal domain-containing protein</fullName>
    </recommendedName>
</protein>
<evidence type="ECO:0000259" key="1">
    <source>
        <dbReference type="Pfam" id="PF21762"/>
    </source>
</evidence>
<name>A0ABN8RN32_9CNID</name>
<dbReference type="Proteomes" id="UP001159427">
    <property type="component" value="Unassembled WGS sequence"/>
</dbReference>
<evidence type="ECO:0000313" key="3">
    <source>
        <dbReference type="Proteomes" id="UP001159427"/>
    </source>
</evidence>
<dbReference type="PANTHER" id="PTHR28083">
    <property type="entry name" value="GOOD FOR FULL DBP5 ACTIVITY PROTEIN 2"/>
    <property type="match status" value="1"/>
</dbReference>
<comment type="caution">
    <text evidence="2">The sequence shown here is derived from an EMBL/GenBank/DDBJ whole genome shotgun (WGS) entry which is preliminary data.</text>
</comment>
<dbReference type="Pfam" id="PF21762">
    <property type="entry name" value="DEDDh_C"/>
    <property type="match status" value="1"/>
</dbReference>
<sequence>MASRNSDILYKYESMRIKWSRCFEEIRNDHVADSIKTFFRNFHRNHRGFTFVVGELYDGTTHLFVKQSKYRQIKNEIEERVDETLPDVAEFRDVTIIKRRISFQGFQSYRDFGNILKEKNLEVERRRHADARKSVRKLRRTLRAADPNALILAFDLEVYEHDHSIILEIGYAMTTLNNPKKMQKFHYIIKENLRYANKDFVPDNRDHFIFGTSKRMSLRRAAAKIQEHIAEADFLVTHSGAHDTEFLDSCGVSISGKLMFDTQILATALLPDGPPLYSLKRLLEDLEIKFDEKILHNGGNDAVYTMKVFLTLTQHAL</sequence>
<dbReference type="SUPFAM" id="SSF53098">
    <property type="entry name" value="Ribonuclease H-like"/>
    <property type="match status" value="1"/>
</dbReference>
<reference evidence="2 3" key="1">
    <citation type="submission" date="2022-05" db="EMBL/GenBank/DDBJ databases">
        <authorList>
            <consortium name="Genoscope - CEA"/>
            <person name="William W."/>
        </authorList>
    </citation>
    <scope>NUCLEOTIDE SEQUENCE [LARGE SCALE GENOMIC DNA]</scope>
</reference>